<keyword evidence="3" id="KW-1185">Reference proteome</keyword>
<evidence type="ECO:0000256" key="1">
    <source>
        <dbReference type="SAM" id="SignalP"/>
    </source>
</evidence>
<name>A0A9Q8WCJ6_9PEZI</name>
<protein>
    <submittedName>
        <fullName evidence="2">Uncharacterized protein</fullName>
    </submittedName>
</protein>
<evidence type="ECO:0000313" key="2">
    <source>
        <dbReference type="EMBL" id="UQC78369.1"/>
    </source>
</evidence>
<accession>A0A9Q8WCJ6</accession>
<dbReference type="KEGG" id="clup:CLUP02_03846"/>
<sequence>HSHANTLRRTHTQPLLLLLLLHHILSQFTETWTRHRTSMTPYGY</sequence>
<dbReference type="AlphaFoldDB" id="A0A9Q8WCJ6"/>
<gene>
    <name evidence="2" type="ORF">CLUP02_03846</name>
</gene>
<evidence type="ECO:0000313" key="3">
    <source>
        <dbReference type="Proteomes" id="UP000830671"/>
    </source>
</evidence>
<reference evidence="2" key="1">
    <citation type="journal article" date="2021" name="Mol. Plant Microbe Interact.">
        <title>Complete Genome Sequence of the Plant-Pathogenic Fungus Colletotrichum lupini.</title>
        <authorList>
            <person name="Baroncelli R."/>
            <person name="Pensec F."/>
            <person name="Da Lio D."/>
            <person name="Boufleur T."/>
            <person name="Vicente I."/>
            <person name="Sarrocco S."/>
            <person name="Picot A."/>
            <person name="Baraldi E."/>
            <person name="Sukno S."/>
            <person name="Thon M."/>
            <person name="Le Floch G."/>
        </authorList>
    </citation>
    <scope>NUCLEOTIDE SEQUENCE</scope>
    <source>
        <strain evidence="2">IMI 504893</strain>
    </source>
</reference>
<dbReference type="EMBL" id="CP019474">
    <property type="protein sequence ID" value="UQC78369.1"/>
    <property type="molecule type" value="Genomic_DNA"/>
</dbReference>
<dbReference type="GeneID" id="73337873"/>
<keyword evidence="1" id="KW-0732">Signal</keyword>
<proteinExistence type="predicted"/>
<dbReference type="RefSeq" id="XP_049140006.1">
    <property type="nucleotide sequence ID" value="XM_049282863.1"/>
</dbReference>
<feature type="non-terminal residue" evidence="2">
    <location>
        <position position="1"/>
    </location>
</feature>
<organism evidence="2 3">
    <name type="scientific">Colletotrichum lupini</name>
    <dbReference type="NCBI Taxonomy" id="145971"/>
    <lineage>
        <taxon>Eukaryota</taxon>
        <taxon>Fungi</taxon>
        <taxon>Dikarya</taxon>
        <taxon>Ascomycota</taxon>
        <taxon>Pezizomycotina</taxon>
        <taxon>Sordariomycetes</taxon>
        <taxon>Hypocreomycetidae</taxon>
        <taxon>Glomerellales</taxon>
        <taxon>Glomerellaceae</taxon>
        <taxon>Colletotrichum</taxon>
        <taxon>Colletotrichum acutatum species complex</taxon>
    </lineage>
</organism>
<feature type="signal peptide" evidence="1">
    <location>
        <begin position="1"/>
        <end position="26"/>
    </location>
</feature>
<feature type="chain" id="PRO_5040491515" evidence="1">
    <location>
        <begin position="27"/>
        <end position="44"/>
    </location>
</feature>
<dbReference type="Proteomes" id="UP000830671">
    <property type="component" value="Chromosome 2"/>
</dbReference>